<name>A0A448YQY2_BRENA</name>
<proteinExistence type="predicted"/>
<dbReference type="InParanoid" id="A0A448YQY2"/>
<organism evidence="2 3">
    <name type="scientific">Brettanomyces naardenensis</name>
    <name type="common">Yeast</name>
    <dbReference type="NCBI Taxonomy" id="13370"/>
    <lineage>
        <taxon>Eukaryota</taxon>
        <taxon>Fungi</taxon>
        <taxon>Dikarya</taxon>
        <taxon>Ascomycota</taxon>
        <taxon>Saccharomycotina</taxon>
        <taxon>Pichiomycetes</taxon>
        <taxon>Pichiales</taxon>
        <taxon>Pichiaceae</taxon>
        <taxon>Brettanomyces</taxon>
    </lineage>
</organism>
<evidence type="ECO:0000313" key="2">
    <source>
        <dbReference type="EMBL" id="VEU23333.1"/>
    </source>
</evidence>
<dbReference type="EMBL" id="CAACVR010000045">
    <property type="protein sequence ID" value="VEU23333.1"/>
    <property type="molecule type" value="Genomic_DNA"/>
</dbReference>
<sequence>MGIPAPQFDTVLLREHLYRDLKKDFLVLPPESRQSFFRPISDIGLGLYRYKFAQDDEISTTSPAIESILWREFLLHLVILSTIALFFCVLYRAVFKHSLPSPRRSLWKVPDLENSYHPVMAMHTPIPSLSFSPSSENQSPEASPENIFIKTTTIPDDVPRFKPSIENDIVSRQISTVEIR</sequence>
<accession>A0A448YQY2</accession>
<dbReference type="OrthoDB" id="3984059at2759"/>
<dbReference type="Proteomes" id="UP000290900">
    <property type="component" value="Unassembled WGS sequence"/>
</dbReference>
<protein>
    <submittedName>
        <fullName evidence="2">DEKNAAC104664</fullName>
    </submittedName>
</protein>
<keyword evidence="1" id="KW-0472">Membrane</keyword>
<feature type="transmembrane region" description="Helical" evidence="1">
    <location>
        <begin position="73"/>
        <end position="94"/>
    </location>
</feature>
<keyword evidence="1" id="KW-1133">Transmembrane helix</keyword>
<keyword evidence="1" id="KW-0812">Transmembrane</keyword>
<evidence type="ECO:0000256" key="1">
    <source>
        <dbReference type="SAM" id="Phobius"/>
    </source>
</evidence>
<keyword evidence="3" id="KW-1185">Reference proteome</keyword>
<reference evidence="2 3" key="1">
    <citation type="submission" date="2018-12" db="EMBL/GenBank/DDBJ databases">
        <authorList>
            <person name="Tiukova I."/>
            <person name="Dainat J."/>
        </authorList>
    </citation>
    <scope>NUCLEOTIDE SEQUENCE [LARGE SCALE GENOMIC DNA]</scope>
</reference>
<dbReference type="AlphaFoldDB" id="A0A448YQY2"/>
<evidence type="ECO:0000313" key="3">
    <source>
        <dbReference type="Proteomes" id="UP000290900"/>
    </source>
</evidence>
<gene>
    <name evidence="2" type="ORF">BRENAR_LOCUS4064</name>
</gene>